<feature type="binding site" evidence="8">
    <location>
        <position position="459"/>
    </location>
    <ligand>
        <name>(S)-malate</name>
        <dbReference type="ChEBI" id="CHEBI:15589"/>
    </ligand>
</feature>
<keyword evidence="4" id="KW-0520">NAD</keyword>
<feature type="active site" description="Proton donor" evidence="7">
    <location>
        <position position="101"/>
    </location>
</feature>
<proteinExistence type="inferred from homology"/>
<feature type="domain" description="Malic enzyme NAD-binding" evidence="11">
    <location>
        <begin position="268"/>
        <end position="528"/>
    </location>
</feature>
<evidence type="ECO:0000259" key="12">
    <source>
        <dbReference type="SMART" id="SM01274"/>
    </source>
</evidence>
<evidence type="ECO:0000256" key="1">
    <source>
        <dbReference type="ARBA" id="ARBA00001936"/>
    </source>
</evidence>
<evidence type="ECO:0000313" key="13">
    <source>
        <dbReference type="EMBL" id="QTE28214.1"/>
    </source>
</evidence>
<feature type="binding site" evidence="8">
    <location>
        <position position="154"/>
    </location>
    <ligand>
        <name>(S)-malate</name>
        <dbReference type="ChEBI" id="CHEBI:15589"/>
    </ligand>
</feature>
<dbReference type="EMBL" id="CP071868">
    <property type="protein sequence ID" value="QTE28214.1"/>
    <property type="molecule type" value="Genomic_DNA"/>
</dbReference>
<dbReference type="InterPro" id="IPR046346">
    <property type="entry name" value="Aminoacid_DH-like_N_sf"/>
</dbReference>
<keyword evidence="3 9" id="KW-0479">Metal-binding</keyword>
<feature type="binding site" evidence="9">
    <location>
        <position position="243"/>
    </location>
    <ligand>
        <name>a divalent metal cation</name>
        <dbReference type="ChEBI" id="CHEBI:60240"/>
    </ligand>
</feature>
<dbReference type="InterPro" id="IPR001891">
    <property type="entry name" value="Malic_OxRdtase"/>
</dbReference>
<dbReference type="NCBIfam" id="NF010052">
    <property type="entry name" value="PRK13529.1"/>
    <property type="match status" value="1"/>
</dbReference>
<dbReference type="PANTHER" id="PTHR23406">
    <property type="entry name" value="MALIC ENZYME-RELATED"/>
    <property type="match status" value="1"/>
</dbReference>
<evidence type="ECO:0000256" key="6">
    <source>
        <dbReference type="ARBA" id="ARBA00082317"/>
    </source>
</evidence>
<dbReference type="Proteomes" id="UP000663937">
    <property type="component" value="Chromosome"/>
</dbReference>
<dbReference type="RefSeq" id="WP_227422444.1">
    <property type="nucleotide sequence ID" value="NZ_CP071868.1"/>
</dbReference>
<dbReference type="FunFam" id="3.40.50.10380:FF:000001">
    <property type="entry name" value="NAD-dependent malic enzyme"/>
    <property type="match status" value="1"/>
</dbReference>
<dbReference type="GO" id="GO:0016616">
    <property type="term" value="F:oxidoreductase activity, acting on the CH-OH group of donors, NAD or NADP as acceptor"/>
    <property type="evidence" value="ECO:0007669"/>
    <property type="project" value="InterPro"/>
</dbReference>
<dbReference type="InterPro" id="IPR012302">
    <property type="entry name" value="Malic_NAD-bd"/>
</dbReference>
<comment type="similarity">
    <text evidence="2 10">Belongs to the malic enzymes family.</text>
</comment>
<protein>
    <recommendedName>
        <fullName evidence="5">Putative malate oxidoreductase [NAD]</fullName>
    </recommendedName>
    <alternativeName>
        <fullName evidence="6">Malic enzyme</fullName>
    </alternativeName>
</protein>
<dbReference type="AlphaFoldDB" id="A0A8A4Z8N8"/>
<dbReference type="Gene3D" id="3.40.50.720">
    <property type="entry name" value="NAD(P)-binding Rossmann-like Domain"/>
    <property type="match status" value="1"/>
</dbReference>
<comment type="cofactor">
    <cofactor evidence="9">
        <name>Mg(2+)</name>
        <dbReference type="ChEBI" id="CHEBI:18420"/>
    </cofactor>
    <cofactor evidence="9">
        <name>Mn(2+)</name>
        <dbReference type="ChEBI" id="CHEBI:29035"/>
    </cofactor>
    <text evidence="9">Divalent metal cations. Prefers magnesium or manganese.</text>
</comment>
<feature type="domain" description="Malic enzyme N-terminal" evidence="12">
    <location>
        <begin position="78"/>
        <end position="258"/>
    </location>
</feature>
<name>A0A8A4Z8N8_9MICO</name>
<dbReference type="SMART" id="SM01274">
    <property type="entry name" value="malic"/>
    <property type="match status" value="1"/>
</dbReference>
<reference evidence="13" key="1">
    <citation type="submission" date="2021-03" db="EMBL/GenBank/DDBJ databases">
        <title>Pengzhenrongella sicca gen. nov., sp. nov., a new member of suborder Micrococcineae isolated from High-Arctic tundra soil.</title>
        <authorList>
            <person name="Peng F."/>
        </authorList>
    </citation>
    <scope>NUCLEOTIDE SEQUENCE</scope>
    <source>
        <strain evidence="13">LRZ-2</strain>
    </source>
</reference>
<dbReference type="InterPro" id="IPR012301">
    <property type="entry name" value="Malic_N_dom"/>
</dbReference>
<evidence type="ECO:0000256" key="7">
    <source>
        <dbReference type="PIRSR" id="PIRSR000106-1"/>
    </source>
</evidence>
<dbReference type="GO" id="GO:0004470">
    <property type="term" value="F:malic enzyme activity"/>
    <property type="evidence" value="ECO:0007669"/>
    <property type="project" value="InterPro"/>
</dbReference>
<feature type="active site" description="Proton acceptor" evidence="7">
    <location>
        <position position="172"/>
    </location>
</feature>
<dbReference type="Pfam" id="PF03949">
    <property type="entry name" value="Malic_M"/>
    <property type="match status" value="1"/>
</dbReference>
<evidence type="ECO:0000256" key="5">
    <source>
        <dbReference type="ARBA" id="ARBA00073308"/>
    </source>
</evidence>
<dbReference type="PRINTS" id="PR00072">
    <property type="entry name" value="MALOXRDTASE"/>
</dbReference>
<feature type="binding site" evidence="9">
    <location>
        <position position="244"/>
    </location>
    <ligand>
        <name>a divalent metal cation</name>
        <dbReference type="ChEBI" id="CHEBI:60240"/>
    </ligand>
</feature>
<evidence type="ECO:0000259" key="11">
    <source>
        <dbReference type="SMART" id="SM00919"/>
    </source>
</evidence>
<evidence type="ECO:0000256" key="10">
    <source>
        <dbReference type="RuleBase" id="RU003427"/>
    </source>
</evidence>
<evidence type="ECO:0000256" key="4">
    <source>
        <dbReference type="ARBA" id="ARBA00023027"/>
    </source>
</evidence>
<accession>A0A8A4Z8N8</accession>
<comment type="cofactor">
    <cofactor evidence="1">
        <name>Mn(2+)</name>
        <dbReference type="ChEBI" id="CHEBI:29035"/>
    </cofactor>
</comment>
<dbReference type="PANTHER" id="PTHR23406:SF34">
    <property type="entry name" value="NAD-DEPENDENT MALIC ENZYME, MITOCHONDRIAL"/>
    <property type="match status" value="1"/>
</dbReference>
<feature type="binding site" evidence="9">
    <location>
        <position position="267"/>
    </location>
    <ligand>
        <name>a divalent metal cation</name>
        <dbReference type="ChEBI" id="CHEBI:60240"/>
    </ligand>
</feature>
<dbReference type="PIRSF" id="PIRSF000106">
    <property type="entry name" value="ME"/>
    <property type="match status" value="1"/>
</dbReference>
<gene>
    <name evidence="13" type="ORF">J4E96_12540</name>
</gene>
<sequence>MPTIVPSPPATASTERLLHDPLLARGTAFTPAERTALGLHGLIPPAVEDLQQQVDRAYVSFRAQNTDIRRHINVRALQDSNEVVFYELIRQHVGELLPIVYTPTVGEACERFSAIYRRPRGLFVSYLQRGHLREVLRNRPRRDVDVVVVTDGQRILGLGDQGIGGLGIPIGKLSLYTALGGIDPARTLPIVLDVGTDNADRLADPAYLGWRHHRVGGADYDAFVDEFVEAVRAELPDVLLQWEDFATEHALPLLERYRERLLTFNDDIQGTAAVVVAALTAACVATSSAVRDQRIVMVGAGSAGVGVCEQIVRTMIAQGDTDAQARARIQVVDAVGLLTDDRTDLSPAQRRLAQPAAAVRAWWPADGAPDLLAVVQHARPTALLGLSTAAGAFTEAVVRAMAGAARRPIIMPLSNPTSHSEADPQDLADWTGGAALVATGSPFPPMRTARGEVAVAQCNNIYVFPAIGLAAVAIGARRITDPMLTAAADAIARNATIHTDPRGAVLPALDRLADVAIDVAIAVATAAIADGSADPRSPEDIERLVRAARWLPGYPPLT</sequence>
<evidence type="ECO:0000256" key="2">
    <source>
        <dbReference type="ARBA" id="ARBA00008785"/>
    </source>
</evidence>
<dbReference type="GO" id="GO:0006108">
    <property type="term" value="P:malate metabolic process"/>
    <property type="evidence" value="ECO:0007669"/>
    <property type="project" value="TreeGrafter"/>
</dbReference>
<dbReference type="Gene3D" id="3.40.50.10380">
    <property type="entry name" value="Malic enzyme, N-terminal domain"/>
    <property type="match status" value="1"/>
</dbReference>
<dbReference type="Pfam" id="PF00390">
    <property type="entry name" value="malic"/>
    <property type="match status" value="1"/>
</dbReference>
<dbReference type="GO" id="GO:0051287">
    <property type="term" value="F:NAD binding"/>
    <property type="evidence" value="ECO:0007669"/>
    <property type="project" value="InterPro"/>
</dbReference>
<dbReference type="GO" id="GO:0046872">
    <property type="term" value="F:metal ion binding"/>
    <property type="evidence" value="ECO:0007669"/>
    <property type="project" value="UniProtKB-KW"/>
</dbReference>
<organism evidence="13 14">
    <name type="scientific">Pengzhenrongella sicca</name>
    <dbReference type="NCBI Taxonomy" id="2819238"/>
    <lineage>
        <taxon>Bacteria</taxon>
        <taxon>Bacillati</taxon>
        <taxon>Actinomycetota</taxon>
        <taxon>Actinomycetes</taxon>
        <taxon>Micrococcales</taxon>
        <taxon>Pengzhenrongella</taxon>
    </lineage>
</organism>
<evidence type="ECO:0000313" key="14">
    <source>
        <dbReference type="Proteomes" id="UP000663937"/>
    </source>
</evidence>
<evidence type="ECO:0000256" key="9">
    <source>
        <dbReference type="PIRSR" id="PIRSR000106-3"/>
    </source>
</evidence>
<dbReference type="SUPFAM" id="SSF53223">
    <property type="entry name" value="Aminoacid dehydrogenase-like, N-terminal domain"/>
    <property type="match status" value="1"/>
</dbReference>
<dbReference type="SUPFAM" id="SSF51735">
    <property type="entry name" value="NAD(P)-binding Rossmann-fold domains"/>
    <property type="match status" value="1"/>
</dbReference>
<dbReference type="SMART" id="SM00919">
    <property type="entry name" value="Malic_M"/>
    <property type="match status" value="1"/>
</dbReference>
<dbReference type="KEGG" id="psic:J4E96_12540"/>
<evidence type="ECO:0000256" key="8">
    <source>
        <dbReference type="PIRSR" id="PIRSR000106-2"/>
    </source>
</evidence>
<evidence type="ECO:0000256" key="3">
    <source>
        <dbReference type="ARBA" id="ARBA00022723"/>
    </source>
</evidence>
<feature type="binding site" evidence="8">
    <location>
        <position position="415"/>
    </location>
    <ligand>
        <name>(S)-malate</name>
        <dbReference type="ChEBI" id="CHEBI:15589"/>
    </ligand>
</feature>
<keyword evidence="14" id="KW-1185">Reference proteome</keyword>
<dbReference type="InterPro" id="IPR036291">
    <property type="entry name" value="NAD(P)-bd_dom_sf"/>
</dbReference>
<dbReference type="InterPro" id="IPR037062">
    <property type="entry name" value="Malic_N_dom_sf"/>
</dbReference>